<organism evidence="1 2">
    <name type="scientific">Pleurodeles waltl</name>
    <name type="common">Iberian ribbed newt</name>
    <dbReference type="NCBI Taxonomy" id="8319"/>
    <lineage>
        <taxon>Eukaryota</taxon>
        <taxon>Metazoa</taxon>
        <taxon>Chordata</taxon>
        <taxon>Craniata</taxon>
        <taxon>Vertebrata</taxon>
        <taxon>Euteleostomi</taxon>
        <taxon>Amphibia</taxon>
        <taxon>Batrachia</taxon>
        <taxon>Caudata</taxon>
        <taxon>Salamandroidea</taxon>
        <taxon>Salamandridae</taxon>
        <taxon>Pleurodelinae</taxon>
        <taxon>Pleurodeles</taxon>
    </lineage>
</organism>
<evidence type="ECO:0000313" key="2">
    <source>
        <dbReference type="Proteomes" id="UP001066276"/>
    </source>
</evidence>
<dbReference type="Proteomes" id="UP001066276">
    <property type="component" value="Chromosome 7"/>
</dbReference>
<sequence>NLVKHGGKDRIKGQLQHHRRLLAKVISTRPGSPLATPPSMDFPGVPGSTWSSFDCLGPRFIDFCQDS</sequence>
<dbReference type="EMBL" id="JANPWB010000011">
    <property type="protein sequence ID" value="KAJ1122466.1"/>
    <property type="molecule type" value="Genomic_DNA"/>
</dbReference>
<evidence type="ECO:0000313" key="1">
    <source>
        <dbReference type="EMBL" id="KAJ1122466.1"/>
    </source>
</evidence>
<reference evidence="1" key="1">
    <citation type="journal article" date="2022" name="bioRxiv">
        <title>Sequencing and chromosome-scale assembly of the giantPleurodeles waltlgenome.</title>
        <authorList>
            <person name="Brown T."/>
            <person name="Elewa A."/>
            <person name="Iarovenko S."/>
            <person name="Subramanian E."/>
            <person name="Araus A.J."/>
            <person name="Petzold A."/>
            <person name="Susuki M."/>
            <person name="Suzuki K.-i.T."/>
            <person name="Hayashi T."/>
            <person name="Toyoda A."/>
            <person name="Oliveira C."/>
            <person name="Osipova E."/>
            <person name="Leigh N.D."/>
            <person name="Simon A."/>
            <person name="Yun M.H."/>
        </authorList>
    </citation>
    <scope>NUCLEOTIDE SEQUENCE</scope>
    <source>
        <strain evidence="1">20211129_DDA</strain>
        <tissue evidence="1">Liver</tissue>
    </source>
</reference>
<gene>
    <name evidence="1" type="ORF">NDU88_000953</name>
</gene>
<proteinExistence type="predicted"/>
<feature type="non-terminal residue" evidence="1">
    <location>
        <position position="67"/>
    </location>
</feature>
<dbReference type="AlphaFoldDB" id="A0AAV7P2B3"/>
<comment type="caution">
    <text evidence="1">The sequence shown here is derived from an EMBL/GenBank/DDBJ whole genome shotgun (WGS) entry which is preliminary data.</text>
</comment>
<name>A0AAV7P2B3_PLEWA</name>
<accession>A0AAV7P2B3</accession>
<keyword evidence="2" id="KW-1185">Reference proteome</keyword>
<protein>
    <submittedName>
        <fullName evidence="1">Uncharacterized protein</fullName>
    </submittedName>
</protein>
<feature type="non-terminal residue" evidence="1">
    <location>
        <position position="1"/>
    </location>
</feature>